<evidence type="ECO:0000256" key="12">
    <source>
        <dbReference type="ARBA" id="ARBA00023136"/>
    </source>
</evidence>
<keyword evidence="4 14" id="KW-0812">Transmembrane</keyword>
<evidence type="ECO:0000256" key="13">
    <source>
        <dbReference type="SAM" id="MobiDB-lite"/>
    </source>
</evidence>
<evidence type="ECO:0000313" key="16">
    <source>
        <dbReference type="EMBL" id="AOZ48336.1"/>
    </source>
</evidence>
<keyword evidence="8 14" id="KW-1133">Transmembrane helix</keyword>
<dbReference type="InterPro" id="IPR017938">
    <property type="entry name" value="Riboflavin_synthase-like_b-brl"/>
</dbReference>
<feature type="transmembrane region" description="Helical" evidence="14">
    <location>
        <begin position="157"/>
        <end position="176"/>
    </location>
</feature>
<comment type="cofactor">
    <cofactor evidence="1">
        <name>FAD</name>
        <dbReference type="ChEBI" id="CHEBI:57692"/>
    </cofactor>
</comment>
<evidence type="ECO:0000256" key="14">
    <source>
        <dbReference type="SAM" id="Phobius"/>
    </source>
</evidence>
<dbReference type="Gene3D" id="2.40.30.10">
    <property type="entry name" value="Translation factors"/>
    <property type="match status" value="1"/>
</dbReference>
<protein>
    <submittedName>
        <fullName evidence="16">Oxidoreductase</fullName>
    </submittedName>
</protein>
<evidence type="ECO:0000256" key="7">
    <source>
        <dbReference type="ARBA" id="ARBA00022827"/>
    </source>
</evidence>
<reference evidence="16 17" key="1">
    <citation type="journal article" date="2016" name="Plant Dis.">
        <title>Improved production of propionic acid using genome shuffling.</title>
        <authorList>
            <person name="Luna-Flores C.H."/>
            <person name="Palfreyman R.W."/>
            <person name="Kromer J.O."/>
            <person name="Nielsen L.K."/>
            <person name="Marcellin E."/>
        </authorList>
    </citation>
    <scope>NUCLEOTIDE SEQUENCE [LARGE SCALE GENOMIC DNA]</scope>
    <source>
        <strain evidence="16 17">F3E8</strain>
    </source>
</reference>
<evidence type="ECO:0000256" key="2">
    <source>
        <dbReference type="ARBA" id="ARBA00004141"/>
    </source>
</evidence>
<dbReference type="Gene3D" id="3.40.50.80">
    <property type="entry name" value="Nucleotide-binding domain of ferredoxin-NADP reductase (FNR) module"/>
    <property type="match status" value="1"/>
</dbReference>
<dbReference type="PRINTS" id="PR00410">
    <property type="entry name" value="PHEHYDRXLASE"/>
</dbReference>
<feature type="transmembrane region" description="Helical" evidence="14">
    <location>
        <begin position="188"/>
        <end position="208"/>
    </location>
</feature>
<evidence type="ECO:0000256" key="4">
    <source>
        <dbReference type="ARBA" id="ARBA00022692"/>
    </source>
</evidence>
<gene>
    <name evidence="16" type="ORF">A8L58_10200</name>
</gene>
<dbReference type="PROSITE" id="PS51384">
    <property type="entry name" value="FAD_FR"/>
    <property type="match status" value="1"/>
</dbReference>
<dbReference type="InterPro" id="IPR039261">
    <property type="entry name" value="FNR_nucleotide-bd"/>
</dbReference>
<keyword evidence="7" id="KW-0274">FAD</keyword>
<keyword evidence="9" id="KW-0560">Oxidoreductase</keyword>
<dbReference type="EMBL" id="CP015970">
    <property type="protein sequence ID" value="AOZ48336.1"/>
    <property type="molecule type" value="Genomic_DNA"/>
</dbReference>
<evidence type="ECO:0000256" key="11">
    <source>
        <dbReference type="ARBA" id="ARBA00023014"/>
    </source>
</evidence>
<sequence length="468" mass="51665">MSRQHWQYAATAVIWLTSLFVVAIWVKGGGIEDAVSLGSDLFMSIGRLAGLISANLLLLQVILLAQIPLFERGFGRAGITRMHRLTGIWSFSLMVAHIMLITMAYSLQGRMGLLSQFWDFTLHYPDMIFADIAVLLIILVMITSARRARRRLRYESWHLLHLWAYLGVALAIPHMLSTGGDFLTSPLATAYWWTLWGVAAASIVIFRAGMPLMRSLRHGVRVSRVIPDGSRGVTVQMTGRDLDRLGAHAGQFFTWRFLDGHGWTRGHPFSLSAAPTATTLQISARVVGDGTRRLARLKPGTRVLLEGPFGHMTGQERGEGGLLMLAAGAGVAPMVSILEEETFAPGQAVLITRDHDESELMRSEAIRRLVQEKGLVHRPMDGPRARRGAGWLPAGHAGWSGAQLLQRLAPRSGRIGIDRCEVYVCGPDPWMDAVLRDLTRAGFSADRIHSESFNPVPEPSPAPERQNH</sequence>
<feature type="transmembrane region" description="Helical" evidence="14">
    <location>
        <begin position="7"/>
        <end position="25"/>
    </location>
</feature>
<keyword evidence="11" id="KW-0411">Iron-sulfur</keyword>
<comment type="subcellular location">
    <subcellularLocation>
        <location evidence="2">Membrane</location>
        <topology evidence="2">Multi-pass membrane protein</topology>
    </subcellularLocation>
</comment>
<feature type="transmembrane region" description="Helical" evidence="14">
    <location>
        <begin position="86"/>
        <end position="107"/>
    </location>
</feature>
<dbReference type="InterPro" id="IPR013130">
    <property type="entry name" value="Fe3_Rdtase_TM_dom"/>
</dbReference>
<dbReference type="InterPro" id="IPR050415">
    <property type="entry name" value="MRET"/>
</dbReference>
<evidence type="ECO:0000256" key="9">
    <source>
        <dbReference type="ARBA" id="ARBA00023002"/>
    </source>
</evidence>
<evidence type="ECO:0000256" key="6">
    <source>
        <dbReference type="ARBA" id="ARBA00022723"/>
    </source>
</evidence>
<dbReference type="PANTHER" id="PTHR47354">
    <property type="entry name" value="NADH OXIDOREDUCTASE HCR"/>
    <property type="match status" value="1"/>
</dbReference>
<dbReference type="SUPFAM" id="SSF63380">
    <property type="entry name" value="Riboflavin synthase domain-like"/>
    <property type="match status" value="1"/>
</dbReference>
<feature type="region of interest" description="Disordered" evidence="13">
    <location>
        <begin position="449"/>
        <end position="468"/>
    </location>
</feature>
<feature type="transmembrane region" description="Helical" evidence="14">
    <location>
        <begin position="45"/>
        <end position="65"/>
    </location>
</feature>
<name>A0ABN4UAX3_9ACTN</name>
<evidence type="ECO:0000313" key="17">
    <source>
        <dbReference type="Proteomes" id="UP000178666"/>
    </source>
</evidence>
<evidence type="ECO:0000256" key="3">
    <source>
        <dbReference type="ARBA" id="ARBA00022630"/>
    </source>
</evidence>
<evidence type="ECO:0000256" key="10">
    <source>
        <dbReference type="ARBA" id="ARBA00023004"/>
    </source>
</evidence>
<keyword evidence="10" id="KW-0408">Iron</keyword>
<dbReference type="PANTHER" id="PTHR47354:SF8">
    <property type="entry name" value="1,2-PHENYLACETYL-COA EPOXIDASE, SUBUNIT E"/>
    <property type="match status" value="1"/>
</dbReference>
<feature type="transmembrane region" description="Helical" evidence="14">
    <location>
        <begin position="127"/>
        <end position="145"/>
    </location>
</feature>
<keyword evidence="6" id="KW-0479">Metal-binding</keyword>
<dbReference type="Proteomes" id="UP000178666">
    <property type="component" value="Chromosome"/>
</dbReference>
<keyword evidence="5" id="KW-0001">2Fe-2S</keyword>
<dbReference type="InterPro" id="IPR017927">
    <property type="entry name" value="FAD-bd_FR_type"/>
</dbReference>
<proteinExistence type="predicted"/>
<dbReference type="Pfam" id="PF01794">
    <property type="entry name" value="Ferric_reduct"/>
    <property type="match status" value="1"/>
</dbReference>
<dbReference type="SUPFAM" id="SSF52343">
    <property type="entry name" value="Ferredoxin reductase-like, C-terminal NADP-linked domain"/>
    <property type="match status" value="1"/>
</dbReference>
<evidence type="ECO:0000256" key="5">
    <source>
        <dbReference type="ARBA" id="ARBA00022714"/>
    </source>
</evidence>
<evidence type="ECO:0000256" key="1">
    <source>
        <dbReference type="ARBA" id="ARBA00001974"/>
    </source>
</evidence>
<keyword evidence="12 14" id="KW-0472">Membrane</keyword>
<organism evidence="16 17">
    <name type="scientific">Acidipropionibacterium acidipropionici</name>
    <dbReference type="NCBI Taxonomy" id="1748"/>
    <lineage>
        <taxon>Bacteria</taxon>
        <taxon>Bacillati</taxon>
        <taxon>Actinomycetota</taxon>
        <taxon>Actinomycetes</taxon>
        <taxon>Propionibacteriales</taxon>
        <taxon>Propionibacteriaceae</taxon>
        <taxon>Acidipropionibacterium</taxon>
    </lineage>
</organism>
<keyword evidence="17" id="KW-1185">Reference proteome</keyword>
<accession>A0ABN4UAX3</accession>
<evidence type="ECO:0000256" key="8">
    <source>
        <dbReference type="ARBA" id="ARBA00022989"/>
    </source>
</evidence>
<evidence type="ECO:0000259" key="15">
    <source>
        <dbReference type="PROSITE" id="PS51384"/>
    </source>
</evidence>
<keyword evidence="3" id="KW-0285">Flavoprotein</keyword>
<feature type="domain" description="FAD-binding FR-type" evidence="15">
    <location>
        <begin position="215"/>
        <end position="315"/>
    </location>
</feature>